<evidence type="ECO:0000313" key="1">
    <source>
        <dbReference type="EMBL" id="BAW19001.1"/>
    </source>
</evidence>
<dbReference type="KEGG" id="vg:40074422"/>
<reference evidence="1 2" key="1">
    <citation type="submission" date="2016-12" db="EMBL/GenBank/DDBJ databases">
        <title>Characterization of two jumbo phages RP12 and RP31 infecting the phytopathogen Ralstonia solanacearum.</title>
        <authorList>
            <person name="Kawasaki T."/>
            <person name="Yoshikawa G."/>
            <person name="Ogata H."/>
            <person name="Yamada T."/>
        </authorList>
    </citation>
    <scope>NUCLEOTIDE SEQUENCE [LARGE SCALE GENOMIC DNA]</scope>
    <source>
        <strain evidence="1 2">RP12</strain>
    </source>
</reference>
<dbReference type="OrthoDB" id="24344at10239"/>
<dbReference type="RefSeq" id="YP_009598720.1">
    <property type="nucleotide sequence ID" value="NC_041911.1"/>
</dbReference>
<organism evidence="1 2">
    <name type="scientific">Ralstonia phage RP12</name>
    <dbReference type="NCBI Taxonomy" id="1923889"/>
    <lineage>
        <taxon>Viruses</taxon>
        <taxon>Duplodnaviria</taxon>
        <taxon>Heunggongvirae</taxon>
        <taxon>Uroviricota</taxon>
        <taxon>Caudoviricetes</taxon>
        <taxon>Chimalliviridae</taxon>
        <taxon>Ripduovirus</taxon>
        <taxon>Ripduovirus RP12</taxon>
    </lineage>
</organism>
<proteinExistence type="predicted"/>
<name>A0A1L7N0L3_9CAUD</name>
<dbReference type="Proteomes" id="UP000222831">
    <property type="component" value="Segment"/>
</dbReference>
<evidence type="ECO:0008006" key="3">
    <source>
        <dbReference type="Google" id="ProtNLM"/>
    </source>
</evidence>
<protein>
    <recommendedName>
        <fullName evidence="3">Virion structural protein</fullName>
    </recommendedName>
</protein>
<dbReference type="Pfam" id="PF25614">
    <property type="entry name" value="PhiKZ_VTX"/>
    <property type="match status" value="1"/>
</dbReference>
<evidence type="ECO:0000313" key="2">
    <source>
        <dbReference type="Proteomes" id="UP000222831"/>
    </source>
</evidence>
<sequence length="307" mass="34327">MTIFNSAYATTATAGYSLSKLEQALEQAFYHNATQQMRENVHMVREGLNGGVAGVPAFNFPFVCKFKDGDVAFFDARAYVGVDAGGSARVRDAVEVQARTIQAQLALDWHQGYQGRIRDISPLPLMLYAHWMGETVAKRFALDARQQLQVSVFAAIFYLNCFWDKTEANSEDTAYLLSAITRTCGYRHSDVVDIVETHPIIRDVQELCDVIKAFTQSVRLEDFNPATLYGVVGGSWYGNAGRELVTVALEYPPVWLTLLFQAISNRGFKKAGLTQIIERNTYRKYHEGFVRSMAYLGQVQDDGGAGW</sequence>
<dbReference type="EMBL" id="AP017924">
    <property type="protein sequence ID" value="BAW19001.1"/>
    <property type="molecule type" value="Genomic_DNA"/>
</dbReference>
<keyword evidence="2" id="KW-1185">Reference proteome</keyword>
<accession>A0A1L7N0L3</accession>
<dbReference type="InterPro" id="IPR057921">
    <property type="entry name" value="PhiKZ_VTX"/>
</dbReference>
<dbReference type="GeneID" id="40074422"/>